<sequence>MKTEFKNNKLEISFGEKIDSNKMSIRLSQGTWNITLFSLFEDNQIIESSFPSEAGIYSLVINYANELFYSEIVLY</sequence>
<comment type="caution">
    <text evidence="1">The sequence shown here is derived from an EMBL/GenBank/DDBJ whole genome shotgun (WGS) entry which is preliminary data.</text>
</comment>
<evidence type="ECO:0008006" key="3">
    <source>
        <dbReference type="Google" id="ProtNLM"/>
    </source>
</evidence>
<dbReference type="AlphaFoldDB" id="A0A6I4IGQ1"/>
<evidence type="ECO:0000313" key="1">
    <source>
        <dbReference type="EMBL" id="MVO08875.1"/>
    </source>
</evidence>
<protein>
    <recommendedName>
        <fullName evidence="3">Secretion system C-terminal sorting domain-containing protein</fullName>
    </recommendedName>
</protein>
<name>A0A6I4IGQ1_9FLAO</name>
<dbReference type="OrthoDB" id="1352202at2"/>
<gene>
    <name evidence="1" type="ORF">GOQ30_06815</name>
</gene>
<reference evidence="2" key="1">
    <citation type="submission" date="2019-05" db="EMBL/GenBank/DDBJ databases">
        <title>Flavobacterium profundi sp. nov., isolated from a deep-sea seamount.</title>
        <authorList>
            <person name="Zhang D.-C."/>
        </authorList>
    </citation>
    <scope>NUCLEOTIDE SEQUENCE [LARGE SCALE GENOMIC DNA]</scope>
    <source>
        <strain evidence="2">TP390</strain>
    </source>
</reference>
<accession>A0A6I4IGQ1</accession>
<evidence type="ECO:0000313" key="2">
    <source>
        <dbReference type="Proteomes" id="UP000431264"/>
    </source>
</evidence>
<dbReference type="EMBL" id="WQLW01000004">
    <property type="protein sequence ID" value="MVO08875.1"/>
    <property type="molecule type" value="Genomic_DNA"/>
</dbReference>
<proteinExistence type="predicted"/>
<dbReference type="RefSeq" id="WP_140997271.1">
    <property type="nucleotide sequence ID" value="NZ_VDCZ01000004.1"/>
</dbReference>
<keyword evidence="2" id="KW-1185">Reference proteome</keyword>
<organism evidence="1 2">
    <name type="scientific">Flavobacterium profundi</name>
    <dbReference type="NCBI Taxonomy" id="1774945"/>
    <lineage>
        <taxon>Bacteria</taxon>
        <taxon>Pseudomonadati</taxon>
        <taxon>Bacteroidota</taxon>
        <taxon>Flavobacteriia</taxon>
        <taxon>Flavobacteriales</taxon>
        <taxon>Flavobacteriaceae</taxon>
        <taxon>Flavobacterium</taxon>
    </lineage>
</organism>
<dbReference type="Proteomes" id="UP000431264">
    <property type="component" value="Unassembled WGS sequence"/>
</dbReference>